<dbReference type="SUPFAM" id="SSF55486">
    <property type="entry name" value="Metalloproteases ('zincins'), catalytic domain"/>
    <property type="match status" value="1"/>
</dbReference>
<name>A0A812T0Y6_9DINO</name>
<feature type="domain" description="Lysine-specific metallo-endopeptidase" evidence="2">
    <location>
        <begin position="235"/>
        <end position="398"/>
    </location>
</feature>
<dbReference type="InterPro" id="IPR029463">
    <property type="entry name" value="Lys_MEP"/>
</dbReference>
<dbReference type="PROSITE" id="PS51257">
    <property type="entry name" value="PROKAR_LIPOPROTEIN"/>
    <property type="match status" value="1"/>
</dbReference>
<proteinExistence type="predicted"/>
<dbReference type="Gene3D" id="3.40.390.10">
    <property type="entry name" value="Collagenase (Catalytic Domain)"/>
    <property type="match status" value="1"/>
</dbReference>
<evidence type="ECO:0000256" key="1">
    <source>
        <dbReference type="SAM" id="SignalP"/>
    </source>
</evidence>
<dbReference type="Proteomes" id="UP000604046">
    <property type="component" value="Unassembled WGS sequence"/>
</dbReference>
<dbReference type="InterPro" id="IPR024079">
    <property type="entry name" value="MetalloPept_cat_dom_sf"/>
</dbReference>
<evidence type="ECO:0000259" key="2">
    <source>
        <dbReference type="SMART" id="SM01351"/>
    </source>
</evidence>
<keyword evidence="1" id="KW-0732">Signal</keyword>
<evidence type="ECO:0000313" key="3">
    <source>
        <dbReference type="EMBL" id="CAE7508606.1"/>
    </source>
</evidence>
<sequence length="682" mass="75708">MVRTLGVGLLVQALTACWALRAGREDADLGNLSFSEFPPLCDEGLVSQTCRHLSGDGSGTTIGKADIAKVLFKTEEQIQHLWQVLDLPADELATCLDVCNAITEYIKDWHVLPPRSDLACYTIGRRWFCDADVRPDQLKIAGLSEEQDLPDLHDQESQPVAGATSYRKPEAEVATSWHLVERVANLFRIFPAESPGREEAFAPPTMDDSSDYTSTIRVIMRSGQIAEAFLGAALRAFENNMTGNQMLRWFGADDANVERNIRLTLNSAADLLSKAHFVYPGPTCTKKQLAYALPNGIDCSRLQLSDAGVPCASYGAKFVLYVCPLFMSHPKQQVLTLIHEASHHAMAFTEDVCADPTKPPEEWNCTPKGYGRATCRLLAEHMQARALINADNYCYYVQDVVDQNSPEWVPVWRSEPRNAAPFTCPPLSVPRGSLCSCQHGNHCFQDGAEGCQLKSSTSLQFSLPSCEDCRCARCPLNARLLPGGICECNEQFHCSTTSDSGCYADLRNFSVLSCPTCFCQRAPPKTKSMYKEHRLCTEPCGSMVLGQVLAENRCAKCKGTDCYLYDCTLDPCKDKSCGKFAYCKAWAGKPQCRCFSQYRQGSDGCHPVIQENDRCCYTGKSQSLIRAVWVPRELQPTNWYFKHICPTVDGIKWRKAPRTECTGVIYQHPDNHLLGLGKGVEI</sequence>
<dbReference type="SMART" id="SM01351">
    <property type="entry name" value="Aspzincin_M35"/>
    <property type="match status" value="1"/>
</dbReference>
<feature type="signal peptide" evidence="1">
    <location>
        <begin position="1"/>
        <end position="19"/>
    </location>
</feature>
<evidence type="ECO:0000313" key="4">
    <source>
        <dbReference type="Proteomes" id="UP000604046"/>
    </source>
</evidence>
<dbReference type="AlphaFoldDB" id="A0A812T0Y6"/>
<dbReference type="EMBL" id="CAJNDS010002518">
    <property type="protein sequence ID" value="CAE7508606.1"/>
    <property type="molecule type" value="Genomic_DNA"/>
</dbReference>
<dbReference type="OrthoDB" id="412874at2759"/>
<keyword evidence="4" id="KW-1185">Reference proteome</keyword>
<accession>A0A812T0Y6</accession>
<gene>
    <name evidence="3" type="primary">eprA1</name>
    <name evidence="3" type="ORF">SNAT2548_LOCUS28484</name>
</gene>
<dbReference type="GO" id="GO:0004222">
    <property type="term" value="F:metalloendopeptidase activity"/>
    <property type="evidence" value="ECO:0007669"/>
    <property type="project" value="InterPro"/>
</dbReference>
<organism evidence="3 4">
    <name type="scientific">Symbiodinium natans</name>
    <dbReference type="NCBI Taxonomy" id="878477"/>
    <lineage>
        <taxon>Eukaryota</taxon>
        <taxon>Sar</taxon>
        <taxon>Alveolata</taxon>
        <taxon>Dinophyceae</taxon>
        <taxon>Suessiales</taxon>
        <taxon>Symbiodiniaceae</taxon>
        <taxon>Symbiodinium</taxon>
    </lineage>
</organism>
<protein>
    <submittedName>
        <fullName evidence="3">EprA1 protein</fullName>
    </submittedName>
</protein>
<reference evidence="3" key="1">
    <citation type="submission" date="2021-02" db="EMBL/GenBank/DDBJ databases">
        <authorList>
            <person name="Dougan E. K."/>
            <person name="Rhodes N."/>
            <person name="Thang M."/>
            <person name="Chan C."/>
        </authorList>
    </citation>
    <scope>NUCLEOTIDE SEQUENCE</scope>
</reference>
<comment type="caution">
    <text evidence="3">The sequence shown here is derived from an EMBL/GenBank/DDBJ whole genome shotgun (WGS) entry which is preliminary data.</text>
</comment>
<feature type="chain" id="PRO_5032401315" evidence="1">
    <location>
        <begin position="20"/>
        <end position="682"/>
    </location>
</feature>